<dbReference type="Proteomes" id="UP000887574">
    <property type="component" value="Unplaced"/>
</dbReference>
<accession>A0A915D872</accession>
<proteinExistence type="predicted"/>
<keyword evidence="1" id="KW-1185">Reference proteome</keyword>
<reference evidence="2" key="1">
    <citation type="submission" date="2022-11" db="UniProtKB">
        <authorList>
            <consortium name="WormBaseParasite"/>
        </authorList>
    </citation>
    <scope>IDENTIFICATION</scope>
</reference>
<protein>
    <submittedName>
        <fullName evidence="2">Uncharacterized protein</fullName>
    </submittedName>
</protein>
<name>A0A915D872_9BILA</name>
<dbReference type="AlphaFoldDB" id="A0A915D872"/>
<evidence type="ECO:0000313" key="1">
    <source>
        <dbReference type="Proteomes" id="UP000887574"/>
    </source>
</evidence>
<organism evidence="1 2">
    <name type="scientific">Ditylenchus dipsaci</name>
    <dbReference type="NCBI Taxonomy" id="166011"/>
    <lineage>
        <taxon>Eukaryota</taxon>
        <taxon>Metazoa</taxon>
        <taxon>Ecdysozoa</taxon>
        <taxon>Nematoda</taxon>
        <taxon>Chromadorea</taxon>
        <taxon>Rhabditida</taxon>
        <taxon>Tylenchina</taxon>
        <taxon>Tylenchomorpha</taxon>
        <taxon>Sphaerularioidea</taxon>
        <taxon>Anguinidae</taxon>
        <taxon>Anguininae</taxon>
        <taxon>Ditylenchus</taxon>
    </lineage>
</organism>
<evidence type="ECO:0000313" key="2">
    <source>
        <dbReference type="WBParaSite" id="jg16765"/>
    </source>
</evidence>
<sequence>MGQMHDDPTTKLKQTMNLITLEYPGKFMSAFKGEQETSVANCYASEVSISHTYGSPIHWGLADTKHCALADGACPLEDGSISIGWPPNSTKDQRYCKFKKIATWNGTASQIDRSWTTESQEWVLTFAKKPGTFKALWSEFSEDKKKADTSTMNEGFVMSGQLEAAT</sequence>
<dbReference type="WBParaSite" id="jg16765">
    <property type="protein sequence ID" value="jg16765"/>
    <property type="gene ID" value="jg16765"/>
</dbReference>